<protein>
    <recommendedName>
        <fullName evidence="5">Formate dehydrogenase</fullName>
    </recommendedName>
</protein>
<feature type="region of interest" description="Disordered" evidence="1">
    <location>
        <begin position="44"/>
        <end position="65"/>
    </location>
</feature>
<dbReference type="RefSeq" id="WP_310316222.1">
    <property type="nucleotide sequence ID" value="NZ_JAVDWU010000004.1"/>
</dbReference>
<dbReference type="Proteomes" id="UP001265700">
    <property type="component" value="Unassembled WGS sequence"/>
</dbReference>
<dbReference type="PIRSF" id="PIRSF036704">
    <property type="entry name" value="UCP036704"/>
    <property type="match status" value="1"/>
</dbReference>
<reference evidence="3 4" key="1">
    <citation type="submission" date="2023-07" db="EMBL/GenBank/DDBJ databases">
        <title>Sorghum-associated microbial communities from plants grown in Nebraska, USA.</title>
        <authorList>
            <person name="Schachtman D."/>
        </authorList>
    </citation>
    <scope>NUCLEOTIDE SEQUENCE [LARGE SCALE GENOMIC DNA]</scope>
    <source>
        <strain evidence="3 4">4249</strain>
    </source>
</reference>
<gene>
    <name evidence="3" type="ORF">J2W49_002524</name>
</gene>
<keyword evidence="2" id="KW-1133">Transmembrane helix</keyword>
<feature type="transmembrane region" description="Helical" evidence="2">
    <location>
        <begin position="20"/>
        <end position="38"/>
    </location>
</feature>
<sequence>MSKSPHQPTGDGPSRLNRRTLFAGAGTVGAVAAVATVLPRLQTEAPAAAAARPAPTRGGGYSLSEHVKHYYQTTRI</sequence>
<dbReference type="InterPro" id="IPR006311">
    <property type="entry name" value="TAT_signal"/>
</dbReference>
<evidence type="ECO:0000313" key="4">
    <source>
        <dbReference type="Proteomes" id="UP001265700"/>
    </source>
</evidence>
<keyword evidence="2" id="KW-0472">Membrane</keyword>
<organism evidence="3 4">
    <name type="scientific">Hydrogenophaga palleronii</name>
    <dbReference type="NCBI Taxonomy" id="65655"/>
    <lineage>
        <taxon>Bacteria</taxon>
        <taxon>Pseudomonadati</taxon>
        <taxon>Pseudomonadota</taxon>
        <taxon>Betaproteobacteria</taxon>
        <taxon>Burkholderiales</taxon>
        <taxon>Comamonadaceae</taxon>
        <taxon>Hydrogenophaga</taxon>
    </lineage>
</organism>
<accession>A0ABU1WMN9</accession>
<proteinExistence type="predicted"/>
<comment type="caution">
    <text evidence="3">The sequence shown here is derived from an EMBL/GenBank/DDBJ whole genome shotgun (WGS) entry which is preliminary data.</text>
</comment>
<evidence type="ECO:0000313" key="3">
    <source>
        <dbReference type="EMBL" id="MDR7150566.1"/>
    </source>
</evidence>
<evidence type="ECO:0008006" key="5">
    <source>
        <dbReference type="Google" id="ProtNLM"/>
    </source>
</evidence>
<dbReference type="InterPro" id="IPR014177">
    <property type="entry name" value="Formate_DH_TAT-contain"/>
</dbReference>
<keyword evidence="2" id="KW-0812">Transmembrane</keyword>
<dbReference type="PROSITE" id="PS51318">
    <property type="entry name" value="TAT"/>
    <property type="match status" value="1"/>
</dbReference>
<dbReference type="EMBL" id="JAVDWU010000004">
    <property type="protein sequence ID" value="MDR7150566.1"/>
    <property type="molecule type" value="Genomic_DNA"/>
</dbReference>
<evidence type="ECO:0000256" key="1">
    <source>
        <dbReference type="SAM" id="MobiDB-lite"/>
    </source>
</evidence>
<feature type="compositionally biased region" description="Low complexity" evidence="1">
    <location>
        <begin position="45"/>
        <end position="55"/>
    </location>
</feature>
<keyword evidence="4" id="KW-1185">Reference proteome</keyword>
<name>A0ABU1WMN9_9BURK</name>
<evidence type="ECO:0000256" key="2">
    <source>
        <dbReference type="SAM" id="Phobius"/>
    </source>
</evidence>